<evidence type="ECO:0000256" key="7">
    <source>
        <dbReference type="ARBA" id="ARBA00022840"/>
    </source>
</evidence>
<reference evidence="11 12" key="1">
    <citation type="submission" date="2014-12" db="EMBL/GenBank/DDBJ databases">
        <title>Genome sequencing of Photobacterium gaetbulicola AD005a.</title>
        <authorList>
            <person name="Adrian T.G.S."/>
            <person name="Chan K.G."/>
        </authorList>
    </citation>
    <scope>NUCLEOTIDE SEQUENCE [LARGE SCALE GENOMIC DNA]</scope>
    <source>
        <strain evidence="11 12">AD005a</strain>
    </source>
</reference>
<accession>A0A0B9H5R3</accession>
<evidence type="ECO:0000313" key="12">
    <source>
        <dbReference type="Proteomes" id="UP000031278"/>
    </source>
</evidence>
<evidence type="ECO:0000256" key="8">
    <source>
        <dbReference type="ARBA" id="ARBA00023012"/>
    </source>
</evidence>
<comment type="caution">
    <text evidence="11">The sequence shown here is derived from an EMBL/GenBank/DDBJ whole genome shotgun (WGS) entry which is preliminary data.</text>
</comment>
<dbReference type="SUPFAM" id="SSF55874">
    <property type="entry name" value="ATPase domain of HSP90 chaperone/DNA topoisomerase II/histidine kinase"/>
    <property type="match status" value="1"/>
</dbReference>
<dbReference type="InterPro" id="IPR005467">
    <property type="entry name" value="His_kinase_dom"/>
</dbReference>
<organism evidence="11 12">
    <name type="scientific">Photobacterium gaetbulicola</name>
    <dbReference type="NCBI Taxonomy" id="1295392"/>
    <lineage>
        <taxon>Bacteria</taxon>
        <taxon>Pseudomonadati</taxon>
        <taxon>Pseudomonadota</taxon>
        <taxon>Gammaproteobacteria</taxon>
        <taxon>Vibrionales</taxon>
        <taxon>Vibrionaceae</taxon>
        <taxon>Photobacterium</taxon>
    </lineage>
</organism>
<dbReference type="GO" id="GO:0000160">
    <property type="term" value="P:phosphorelay signal transduction system"/>
    <property type="evidence" value="ECO:0007669"/>
    <property type="project" value="UniProtKB-KW"/>
</dbReference>
<feature type="transmembrane region" description="Helical" evidence="9">
    <location>
        <begin position="228"/>
        <end position="248"/>
    </location>
</feature>
<evidence type="ECO:0000259" key="10">
    <source>
        <dbReference type="PROSITE" id="PS50109"/>
    </source>
</evidence>
<comment type="catalytic activity">
    <reaction evidence="1">
        <text>ATP + protein L-histidine = ADP + protein N-phospho-L-histidine.</text>
        <dbReference type="EC" id="2.7.13.3"/>
    </reaction>
</comment>
<name>A0A0B9H5R3_9GAMM</name>
<evidence type="ECO:0000256" key="4">
    <source>
        <dbReference type="ARBA" id="ARBA00022679"/>
    </source>
</evidence>
<feature type="transmembrane region" description="Helical" evidence="9">
    <location>
        <begin position="157"/>
        <end position="176"/>
    </location>
</feature>
<keyword evidence="9" id="KW-1133">Transmembrane helix</keyword>
<feature type="transmembrane region" description="Helical" evidence="9">
    <location>
        <begin position="6"/>
        <end position="25"/>
    </location>
</feature>
<dbReference type="InterPro" id="IPR003594">
    <property type="entry name" value="HATPase_dom"/>
</dbReference>
<feature type="transmembrane region" description="Helical" evidence="9">
    <location>
        <begin position="188"/>
        <end position="207"/>
    </location>
</feature>
<dbReference type="InterPro" id="IPR014265">
    <property type="entry name" value="XrtA/PrsK"/>
</dbReference>
<dbReference type="EMBL" id="JWLZ01000113">
    <property type="protein sequence ID" value="KHT64202.1"/>
    <property type="molecule type" value="Genomic_DNA"/>
</dbReference>
<keyword evidence="8" id="KW-0902">Two-component regulatory system</keyword>
<evidence type="ECO:0000313" key="11">
    <source>
        <dbReference type="EMBL" id="KHT64202.1"/>
    </source>
</evidence>
<evidence type="ECO:0000256" key="6">
    <source>
        <dbReference type="ARBA" id="ARBA00022777"/>
    </source>
</evidence>
<keyword evidence="7" id="KW-0067">ATP-binding</keyword>
<proteinExistence type="predicted"/>
<dbReference type="PROSITE" id="PS50109">
    <property type="entry name" value="HIS_KIN"/>
    <property type="match status" value="1"/>
</dbReference>
<feature type="domain" description="Histidine kinase" evidence="10">
    <location>
        <begin position="473"/>
        <end position="678"/>
    </location>
</feature>
<dbReference type="InterPro" id="IPR036890">
    <property type="entry name" value="HATPase_C_sf"/>
</dbReference>
<dbReference type="EC" id="2.7.13.3" evidence="2"/>
<dbReference type="Pfam" id="PF02518">
    <property type="entry name" value="HATPase_c"/>
    <property type="match status" value="1"/>
</dbReference>
<dbReference type="PRINTS" id="PR00344">
    <property type="entry name" value="BCTRLSENSOR"/>
</dbReference>
<dbReference type="Gene3D" id="3.30.565.10">
    <property type="entry name" value="Histidine kinase-like ATPase, C-terminal domain"/>
    <property type="match status" value="1"/>
</dbReference>
<dbReference type="GO" id="GO:0004673">
    <property type="term" value="F:protein histidine kinase activity"/>
    <property type="evidence" value="ECO:0007669"/>
    <property type="project" value="UniProtKB-EC"/>
</dbReference>
<protein>
    <recommendedName>
        <fullName evidence="2">histidine kinase</fullName>
        <ecNumber evidence="2">2.7.13.3</ecNumber>
    </recommendedName>
</protein>
<feature type="transmembrane region" description="Helical" evidence="9">
    <location>
        <begin position="98"/>
        <end position="118"/>
    </location>
</feature>
<keyword evidence="4" id="KW-0808">Transferase</keyword>
<keyword evidence="6" id="KW-0418">Kinase</keyword>
<dbReference type="PANTHER" id="PTHR43065">
    <property type="entry name" value="SENSOR HISTIDINE KINASE"/>
    <property type="match status" value="1"/>
</dbReference>
<dbReference type="AlphaFoldDB" id="A0A0B9H5R3"/>
<feature type="transmembrane region" description="Helical" evidence="9">
    <location>
        <begin position="62"/>
        <end position="86"/>
    </location>
</feature>
<evidence type="ECO:0000256" key="9">
    <source>
        <dbReference type="SAM" id="Phobius"/>
    </source>
</evidence>
<keyword evidence="9" id="KW-0472">Membrane</keyword>
<dbReference type="PANTHER" id="PTHR43065:SF10">
    <property type="entry name" value="PEROXIDE STRESS-ACTIVATED HISTIDINE KINASE MAK3"/>
    <property type="match status" value="1"/>
</dbReference>
<evidence type="ECO:0000256" key="1">
    <source>
        <dbReference type="ARBA" id="ARBA00000085"/>
    </source>
</evidence>
<dbReference type="InterPro" id="IPR004358">
    <property type="entry name" value="Sig_transdc_His_kin-like_C"/>
</dbReference>
<dbReference type="RefSeq" id="WP_039460477.1">
    <property type="nucleotide sequence ID" value="NZ_JWLZ01000113.1"/>
</dbReference>
<evidence type="ECO:0000256" key="2">
    <source>
        <dbReference type="ARBA" id="ARBA00012438"/>
    </source>
</evidence>
<dbReference type="Proteomes" id="UP000031278">
    <property type="component" value="Unassembled WGS sequence"/>
</dbReference>
<gene>
    <name evidence="11" type="ORF">RJ45_07995</name>
</gene>
<keyword evidence="9" id="KW-0812">Transmembrane</keyword>
<dbReference type="SMART" id="SM00387">
    <property type="entry name" value="HATPase_c"/>
    <property type="match status" value="1"/>
</dbReference>
<feature type="transmembrane region" description="Helical" evidence="9">
    <location>
        <begin position="254"/>
        <end position="275"/>
    </location>
</feature>
<evidence type="ECO:0000256" key="5">
    <source>
        <dbReference type="ARBA" id="ARBA00022741"/>
    </source>
</evidence>
<dbReference type="NCBIfam" id="TIGR02916">
    <property type="entry name" value="PEP_his_kin"/>
    <property type="match status" value="1"/>
</dbReference>
<keyword evidence="3" id="KW-0597">Phosphoprotein</keyword>
<feature type="transmembrane region" description="Helical" evidence="9">
    <location>
        <begin position="37"/>
        <end position="56"/>
    </location>
</feature>
<evidence type="ECO:0000256" key="3">
    <source>
        <dbReference type="ARBA" id="ARBA00022553"/>
    </source>
</evidence>
<keyword evidence="5" id="KW-0547">Nucleotide-binding</keyword>
<sequence length="691" mass="78303">MLEQLGAIGYFIGASGFAFLFVLLLPTYTQKNLPKSLLLLSCLNGFLWAMACGFKIPYGYSILPSLLTETLFNLTVTLLVISTIVNSTHIKSFLQHRLYWLSGTIAVIALLEFCRFFYPLLNQKIFFFLHLIQATIGLWLVESLYRHHHPSSLYQAIKPLCLGLGLLFGYNFAFYADAFLTNTLANTFWQGRGWLITASIPFIALASRRIRRWESRVYISRDIVFHSTLSLAAGLYLLMMSIAGYYIKSVGSDWANVAQTLFFSFSGLLLAGLFFSEPLRKQLKVFITKHFFANKYEYRQEWMTFYTVMKDNQQSPYKRALRAIIGPFGCDCGILVIRQQGTFTVVANINCEPEQANIGWQIESLATPLIDNNWISELDKLAAGEEIPPFPVDRTQIPNESRLPLMIPLSSRDGFQGIFFLSPPRSTNNINWEDRDLMKALSSQIGMYLAMYEANQQLAISKQFDTFNKMSSFLVHDLKNVLTQLQLLNRNAPRHKNNPEFIDDAFETVESATLRLETVLSQFKHKRIEPEESEWFDLTSVIEEACTMRSIQSPIPNFQHDHSQSISLKANRERVKNVINHLLQNAQDATAINGKVSISLKLTAEHFTIVISDTGHGMSESFVSDRLFKPFDSTKGNAGMGLGAYDAKLLVEQMGGSIQVKSRINKGTCFVLSIPINQAASITRDKTWTHC</sequence>
<dbReference type="GO" id="GO:0005524">
    <property type="term" value="F:ATP binding"/>
    <property type="evidence" value="ECO:0007669"/>
    <property type="project" value="UniProtKB-KW"/>
</dbReference>